<feature type="domain" description="DUF7906" evidence="2">
    <location>
        <begin position="367"/>
        <end position="419"/>
    </location>
</feature>
<reference evidence="3" key="1">
    <citation type="submission" date="2019-08" db="EMBL/GenBank/DDBJ databases">
        <title>Reference gene set and small RNA set construction with multiple tissues from Davidia involucrata Baill.</title>
        <authorList>
            <person name="Yang H."/>
            <person name="Zhou C."/>
            <person name="Li G."/>
            <person name="Wang J."/>
            <person name="Gao P."/>
            <person name="Wang M."/>
            <person name="Wang R."/>
            <person name="Zhao Y."/>
        </authorList>
    </citation>
    <scope>NUCLEOTIDE SEQUENCE</scope>
    <source>
        <tissue evidence="3">Mixed with DoveR01_LX</tissue>
    </source>
</reference>
<dbReference type="Pfam" id="PF25483">
    <property type="entry name" value="DUF7906"/>
    <property type="match status" value="1"/>
</dbReference>
<feature type="signal peptide" evidence="1">
    <location>
        <begin position="1"/>
        <end position="25"/>
    </location>
</feature>
<proteinExistence type="predicted"/>
<evidence type="ECO:0000313" key="3">
    <source>
        <dbReference type="EMBL" id="MPA64446.1"/>
    </source>
</evidence>
<dbReference type="PANTHER" id="PTHR31515">
    <property type="entry name" value="TRANSMEMBRANE PROTEIN-RELATED"/>
    <property type="match status" value="1"/>
</dbReference>
<protein>
    <recommendedName>
        <fullName evidence="2">DUF7906 domain-containing protein</fullName>
    </recommendedName>
</protein>
<dbReference type="EMBL" id="GHES01033887">
    <property type="protein sequence ID" value="MPA64446.1"/>
    <property type="molecule type" value="Transcribed_RNA"/>
</dbReference>
<gene>
    <name evidence="3" type="ORF">Din_033887</name>
</gene>
<sequence length="492" mass="56300">MTRFHHHRLFRLLSLLLFLAAGSYGSPFGNRKSGRSSVFSLFNLQDKSRFWSEAVIRGDFDDLESSSPGKMGALNYTMAGNIANYLKLLEVDSMYLPVPVNFIFIGFEGKGNQEFKLHAEELERWFTKIDHIFEHTRVPHIGEVLTPFYKISIDKEQRHHLPIISHINYNFSVHAIQMGEKVTSVFEHAIDVLARKDDASDTRDDRVGLWQVDVDLMDVLFTSLVDYLQLENAYNIFFLNPKRDVKKAKYGYRRGLSDSEINFLKENKSLQERIRQSGSIPESVLVLDKIKRPLYEKHPMEKFAWTITEDIDTIEWYNSCLDALNNVERLYQGKDTADIIHSKVMQLLNGKNEDMKLLLQKDLKSGDFSGLHVECLTDTWIGKDRWAFIDLSAGPFSWGPAVGGEGVRTELSLPNVEKTIGAVAEISEDEAEDRLQDAIQEKFAVFGDKDHQAIDILLAEIDIYELFAFKHCKGRKVKLALCEGVPKLHSCT</sequence>
<evidence type="ECO:0000256" key="1">
    <source>
        <dbReference type="SAM" id="SignalP"/>
    </source>
</evidence>
<dbReference type="AlphaFoldDB" id="A0A5B7B893"/>
<dbReference type="InterPro" id="IPR057228">
    <property type="entry name" value="DUF7906"/>
</dbReference>
<evidence type="ECO:0000259" key="2">
    <source>
        <dbReference type="Pfam" id="PF25483"/>
    </source>
</evidence>
<organism evidence="3">
    <name type="scientific">Davidia involucrata</name>
    <name type="common">Dove tree</name>
    <dbReference type="NCBI Taxonomy" id="16924"/>
    <lineage>
        <taxon>Eukaryota</taxon>
        <taxon>Viridiplantae</taxon>
        <taxon>Streptophyta</taxon>
        <taxon>Embryophyta</taxon>
        <taxon>Tracheophyta</taxon>
        <taxon>Spermatophyta</taxon>
        <taxon>Magnoliopsida</taxon>
        <taxon>eudicotyledons</taxon>
        <taxon>Gunneridae</taxon>
        <taxon>Pentapetalae</taxon>
        <taxon>asterids</taxon>
        <taxon>Cornales</taxon>
        <taxon>Nyssaceae</taxon>
        <taxon>Davidia</taxon>
    </lineage>
</organism>
<feature type="chain" id="PRO_5023022633" description="DUF7906 domain-containing protein" evidence="1">
    <location>
        <begin position="26"/>
        <end position="492"/>
    </location>
</feature>
<accession>A0A5B7B893</accession>
<keyword evidence="1" id="KW-0732">Signal</keyword>
<dbReference type="PANTHER" id="PTHR31515:SF2">
    <property type="entry name" value="TRANSMEMBRANE PROTEIN"/>
    <property type="match status" value="1"/>
</dbReference>
<name>A0A5B7B893_DAVIN</name>